<keyword evidence="1" id="KW-0812">Transmembrane</keyword>
<evidence type="ECO:0000313" key="3">
    <source>
        <dbReference type="Proteomes" id="UP000621670"/>
    </source>
</evidence>
<sequence length="179" mass="20921">MNYIYRLLLTFNATSLILVIFLIKEEVTINHIHEKLFALPNYVSYLIYFLIPVLLTYLSLLISKFLGNSNIAKGSIVEVENANNAFLPSYLGYFFVALSVNNCETLIFVFIILFVFTFLSQTLYFNPLFLIFGYHFYNISTNNKAKLFIITKNEINKVDDIEFTKLKRINNFTFIDKNK</sequence>
<reference evidence="2 3" key="1">
    <citation type="submission" date="2020-08" db="EMBL/GenBank/DDBJ databases">
        <title>Description of novel Flavobacterium F-400 isolate.</title>
        <authorList>
            <person name="Saticioglu I."/>
            <person name="Duman M."/>
            <person name="Altun S."/>
        </authorList>
    </citation>
    <scope>NUCLEOTIDE SEQUENCE [LARGE SCALE GENOMIC DNA]</scope>
    <source>
        <strain evidence="2 3">F-400</strain>
    </source>
</reference>
<proteinExistence type="predicted"/>
<organism evidence="2 3">
    <name type="scientific">Flavobacterium turcicum</name>
    <dbReference type="NCBI Taxonomy" id="2764718"/>
    <lineage>
        <taxon>Bacteria</taxon>
        <taxon>Pseudomonadati</taxon>
        <taxon>Bacteroidota</taxon>
        <taxon>Flavobacteriia</taxon>
        <taxon>Flavobacteriales</taxon>
        <taxon>Flavobacteriaceae</taxon>
        <taxon>Flavobacterium</taxon>
    </lineage>
</organism>
<evidence type="ECO:0000313" key="2">
    <source>
        <dbReference type="EMBL" id="MBC5864439.1"/>
    </source>
</evidence>
<dbReference type="EMBL" id="JACRUM010000009">
    <property type="protein sequence ID" value="MBC5864439.1"/>
    <property type="molecule type" value="Genomic_DNA"/>
</dbReference>
<keyword evidence="1" id="KW-1133">Transmembrane helix</keyword>
<gene>
    <name evidence="2" type="ORF">H8R26_13500</name>
</gene>
<protein>
    <submittedName>
        <fullName evidence="2">Uncharacterized protein</fullName>
    </submittedName>
</protein>
<accession>A0ABR7JIW5</accession>
<feature type="transmembrane region" description="Helical" evidence="1">
    <location>
        <begin position="7"/>
        <end position="23"/>
    </location>
</feature>
<comment type="caution">
    <text evidence="2">The sequence shown here is derived from an EMBL/GenBank/DDBJ whole genome shotgun (WGS) entry which is preliminary data.</text>
</comment>
<evidence type="ECO:0000256" key="1">
    <source>
        <dbReference type="SAM" id="Phobius"/>
    </source>
</evidence>
<dbReference type="RefSeq" id="WP_166138535.1">
    <property type="nucleotide sequence ID" value="NZ_JAAOBY010000009.1"/>
</dbReference>
<keyword evidence="1" id="KW-0472">Membrane</keyword>
<name>A0ABR7JIW5_9FLAO</name>
<keyword evidence="3" id="KW-1185">Reference proteome</keyword>
<feature type="transmembrane region" description="Helical" evidence="1">
    <location>
        <begin position="106"/>
        <end position="137"/>
    </location>
</feature>
<dbReference type="Proteomes" id="UP000621670">
    <property type="component" value="Unassembled WGS sequence"/>
</dbReference>
<feature type="transmembrane region" description="Helical" evidence="1">
    <location>
        <begin position="43"/>
        <end position="62"/>
    </location>
</feature>